<evidence type="ECO:0000259" key="1">
    <source>
        <dbReference type="SMART" id="SM00587"/>
    </source>
</evidence>
<dbReference type="Proteomes" id="UP001652740">
    <property type="component" value="Unplaced"/>
</dbReference>
<keyword evidence="2" id="KW-1185">Reference proteome</keyword>
<proteinExistence type="predicted"/>
<dbReference type="Gene3D" id="3.90.1200.10">
    <property type="match status" value="1"/>
</dbReference>
<dbReference type="InterPro" id="IPR015897">
    <property type="entry name" value="CHK_kinase-like"/>
</dbReference>
<dbReference type="RefSeq" id="XP_052755703.1">
    <property type="nucleotide sequence ID" value="XM_052899743.1"/>
</dbReference>
<accession>A0ABM3MWG8</accession>
<gene>
    <name evidence="3" type="primary">LOC113515760</name>
</gene>
<dbReference type="SUPFAM" id="SSF56112">
    <property type="entry name" value="Protein kinase-like (PK-like)"/>
    <property type="match status" value="1"/>
</dbReference>
<organism evidence="2 3">
    <name type="scientific">Galleria mellonella</name>
    <name type="common">Greater wax moth</name>
    <dbReference type="NCBI Taxonomy" id="7137"/>
    <lineage>
        <taxon>Eukaryota</taxon>
        <taxon>Metazoa</taxon>
        <taxon>Ecdysozoa</taxon>
        <taxon>Arthropoda</taxon>
        <taxon>Hexapoda</taxon>
        <taxon>Insecta</taxon>
        <taxon>Pterygota</taxon>
        <taxon>Neoptera</taxon>
        <taxon>Endopterygota</taxon>
        <taxon>Lepidoptera</taxon>
        <taxon>Glossata</taxon>
        <taxon>Ditrysia</taxon>
        <taxon>Pyraloidea</taxon>
        <taxon>Pyralidae</taxon>
        <taxon>Galleriinae</taxon>
        <taxon>Galleria</taxon>
    </lineage>
</organism>
<protein>
    <submittedName>
        <fullName evidence="3">Uncharacterized protein LOC113515760</fullName>
    </submittedName>
</protein>
<dbReference type="PANTHER" id="PTHR11012:SF30">
    <property type="entry name" value="PROTEIN KINASE-LIKE DOMAIN-CONTAINING"/>
    <property type="match status" value="1"/>
</dbReference>
<dbReference type="Pfam" id="PF02958">
    <property type="entry name" value="EcKL"/>
    <property type="match status" value="1"/>
</dbReference>
<dbReference type="InterPro" id="IPR011009">
    <property type="entry name" value="Kinase-like_dom_sf"/>
</dbReference>
<sequence length="394" mass="45494">MALEKLHKVLDDIVKKNNYINPTVAVNPISTGGANYSSSLYTIIVSESGKEDLQLFAKVLVTNENLSAQLPMKIVDLEQFFYVDLLKKYENIQNAHNLPVEKRLIVPKYYGCYPKEPVAQTIVLENLTVKGFTTHDRFKSIDWDYAAKAMESLAKFHALSMAYSENNPVEFEQVVEKIKGNGEMIAGILKRMYQQHINTTLAVIPEKHKNKLQKYLDTEVNTELMFKNKSLQRPILCHGDYRPSNLMHRVNENGALEVIPVDFQTIQYNSPLYDLMYFIFTGSDEKFRREHFQDLTDHYYQELSNALRSLKLNPDVIYPKTTFELELKEYLPYGLVTAIYSLPIITVETENAPVIRDDASIEVYDSFLQTKTGPLYPERMNGVINDFFRWGIIE</sequence>
<dbReference type="PANTHER" id="PTHR11012">
    <property type="entry name" value="PROTEIN KINASE-LIKE DOMAIN-CONTAINING"/>
    <property type="match status" value="1"/>
</dbReference>
<dbReference type="SMART" id="SM00587">
    <property type="entry name" value="CHK"/>
    <property type="match status" value="1"/>
</dbReference>
<name>A0ABM3MWG8_GALME</name>
<dbReference type="InterPro" id="IPR004119">
    <property type="entry name" value="EcKL"/>
</dbReference>
<dbReference type="GeneID" id="113515760"/>
<evidence type="ECO:0000313" key="3">
    <source>
        <dbReference type="RefSeq" id="XP_052755703.1"/>
    </source>
</evidence>
<evidence type="ECO:0000313" key="2">
    <source>
        <dbReference type="Proteomes" id="UP001652740"/>
    </source>
</evidence>
<reference evidence="3" key="1">
    <citation type="submission" date="2025-08" db="UniProtKB">
        <authorList>
            <consortium name="RefSeq"/>
        </authorList>
    </citation>
    <scope>IDENTIFICATION</scope>
    <source>
        <tissue evidence="3">Whole larvae</tissue>
    </source>
</reference>
<feature type="domain" description="CHK kinase-like" evidence="1">
    <location>
        <begin position="122"/>
        <end position="309"/>
    </location>
</feature>